<dbReference type="EMBL" id="CAMAPF010001004">
    <property type="protein sequence ID" value="CAH9138085.1"/>
    <property type="molecule type" value="Genomic_DNA"/>
</dbReference>
<evidence type="ECO:0000256" key="1">
    <source>
        <dbReference type="ARBA" id="ARBA00022723"/>
    </source>
</evidence>
<dbReference type="Pfam" id="PF04434">
    <property type="entry name" value="SWIM"/>
    <property type="match status" value="1"/>
</dbReference>
<reference evidence="7" key="1">
    <citation type="submission" date="2022-07" db="EMBL/GenBank/DDBJ databases">
        <authorList>
            <person name="Macas J."/>
            <person name="Novak P."/>
            <person name="Neumann P."/>
        </authorList>
    </citation>
    <scope>NUCLEOTIDE SEQUENCE</scope>
</reference>
<dbReference type="GO" id="GO:0008270">
    <property type="term" value="F:zinc ion binding"/>
    <property type="evidence" value="ECO:0007669"/>
    <property type="project" value="UniProtKB-KW"/>
</dbReference>
<protein>
    <recommendedName>
        <fullName evidence="5">SWIM-type domain-containing protein</fullName>
    </recommendedName>
</protein>
<dbReference type="PANTHER" id="PTHR31973:SF197">
    <property type="entry name" value="SWIM-TYPE DOMAIN-CONTAINING PROTEIN"/>
    <property type="match status" value="1"/>
</dbReference>
<evidence type="ECO:0000313" key="6">
    <source>
        <dbReference type="EMBL" id="CAH9096905.1"/>
    </source>
</evidence>
<evidence type="ECO:0000313" key="7">
    <source>
        <dbReference type="EMBL" id="CAH9138085.1"/>
    </source>
</evidence>
<dbReference type="InterPro" id="IPR007527">
    <property type="entry name" value="Znf_SWIM"/>
</dbReference>
<evidence type="ECO:0000256" key="2">
    <source>
        <dbReference type="ARBA" id="ARBA00022771"/>
    </source>
</evidence>
<proteinExistence type="predicted"/>
<keyword evidence="1" id="KW-0479">Metal-binding</keyword>
<evidence type="ECO:0000256" key="3">
    <source>
        <dbReference type="ARBA" id="ARBA00022833"/>
    </source>
</evidence>
<dbReference type="SMART" id="SM00575">
    <property type="entry name" value="ZnF_PMZ"/>
    <property type="match status" value="1"/>
</dbReference>
<comment type="caution">
    <text evidence="7">The sequence shown here is derived from an EMBL/GenBank/DDBJ whole genome shotgun (WGS) entry which is preliminary data.</text>
</comment>
<keyword evidence="2 4" id="KW-0863">Zinc-finger</keyword>
<name>A0AAV0FRU5_9ASTE</name>
<organism evidence="7 8">
    <name type="scientific">Cuscuta epithymum</name>
    <dbReference type="NCBI Taxonomy" id="186058"/>
    <lineage>
        <taxon>Eukaryota</taxon>
        <taxon>Viridiplantae</taxon>
        <taxon>Streptophyta</taxon>
        <taxon>Embryophyta</taxon>
        <taxon>Tracheophyta</taxon>
        <taxon>Spermatophyta</taxon>
        <taxon>Magnoliopsida</taxon>
        <taxon>eudicotyledons</taxon>
        <taxon>Gunneridae</taxon>
        <taxon>Pentapetalae</taxon>
        <taxon>asterids</taxon>
        <taxon>lamiids</taxon>
        <taxon>Solanales</taxon>
        <taxon>Convolvulaceae</taxon>
        <taxon>Cuscuteae</taxon>
        <taxon>Cuscuta</taxon>
        <taxon>Cuscuta subgen. Cuscuta</taxon>
    </lineage>
</organism>
<gene>
    <name evidence="6" type="ORF">CEPIT_LOCUS13889</name>
    <name evidence="7" type="ORF">CEPIT_LOCUS36529</name>
</gene>
<accession>A0AAV0FRU5</accession>
<evidence type="ECO:0000313" key="8">
    <source>
        <dbReference type="Proteomes" id="UP001152523"/>
    </source>
</evidence>
<dbReference type="PROSITE" id="PS50966">
    <property type="entry name" value="ZF_SWIM"/>
    <property type="match status" value="1"/>
</dbReference>
<dbReference type="InterPro" id="IPR006564">
    <property type="entry name" value="Znf_PMZ"/>
</dbReference>
<feature type="domain" description="SWIM-type" evidence="5">
    <location>
        <begin position="134"/>
        <end position="175"/>
    </location>
</feature>
<dbReference type="Proteomes" id="UP001152523">
    <property type="component" value="Unassembled WGS sequence"/>
</dbReference>
<evidence type="ECO:0000256" key="4">
    <source>
        <dbReference type="PROSITE-ProRule" id="PRU00325"/>
    </source>
</evidence>
<keyword evidence="3" id="KW-0862">Zinc</keyword>
<dbReference type="EMBL" id="CAMAPF010000089">
    <property type="protein sequence ID" value="CAH9096905.1"/>
    <property type="molecule type" value="Genomic_DNA"/>
</dbReference>
<dbReference type="AlphaFoldDB" id="A0AAV0FRU5"/>
<dbReference type="PANTHER" id="PTHR31973">
    <property type="entry name" value="POLYPROTEIN, PUTATIVE-RELATED"/>
    <property type="match status" value="1"/>
</dbReference>
<evidence type="ECO:0000259" key="5">
    <source>
        <dbReference type="PROSITE" id="PS50966"/>
    </source>
</evidence>
<sequence>MKLLFWKIAKTYNMADYNDAFDELERVNPEAATAFKTYNPKLFCRSFIKASIRTDVITNNMVEIFNGYIINARTKHLIYMPEDIRTTLMQRLVLKREAMEKEDSKLCPRIQTKLESEKAKAAYCDVLPSSLHTFQVNLYLDSLNVDLEARSCTCRKWDMSGIPCCHRIVCISFIS</sequence>
<keyword evidence="8" id="KW-1185">Reference proteome</keyword>